<accession>A0A9D1QV26</accession>
<dbReference type="AlphaFoldDB" id="A0A9D1QV26"/>
<name>A0A9D1QV26_9LACO</name>
<protein>
    <submittedName>
        <fullName evidence="2">Phage portal protein</fullName>
    </submittedName>
</protein>
<feature type="region of interest" description="Disordered" evidence="1">
    <location>
        <begin position="436"/>
        <end position="479"/>
    </location>
</feature>
<evidence type="ECO:0000313" key="2">
    <source>
        <dbReference type="EMBL" id="HIW72640.1"/>
    </source>
</evidence>
<dbReference type="Pfam" id="PF05133">
    <property type="entry name" value="SPP1_portal"/>
    <property type="match status" value="1"/>
</dbReference>
<feature type="compositionally biased region" description="Basic and acidic residues" evidence="1">
    <location>
        <begin position="436"/>
        <end position="446"/>
    </location>
</feature>
<dbReference type="EMBL" id="DXGJ01000065">
    <property type="protein sequence ID" value="HIW72640.1"/>
    <property type="molecule type" value="Genomic_DNA"/>
</dbReference>
<reference evidence="2" key="2">
    <citation type="submission" date="2021-04" db="EMBL/GenBank/DDBJ databases">
        <authorList>
            <person name="Gilroy R."/>
        </authorList>
    </citation>
    <scope>NUCLEOTIDE SEQUENCE</scope>
    <source>
        <strain evidence="2">CHK173-259</strain>
    </source>
</reference>
<evidence type="ECO:0000313" key="3">
    <source>
        <dbReference type="Proteomes" id="UP000886822"/>
    </source>
</evidence>
<dbReference type="InterPro" id="IPR006428">
    <property type="entry name" value="Portal_SPP1-type"/>
</dbReference>
<feature type="compositionally biased region" description="Basic and acidic residues" evidence="1">
    <location>
        <begin position="464"/>
        <end position="479"/>
    </location>
</feature>
<dbReference type="InterPro" id="IPR021145">
    <property type="entry name" value="Portal_protein_SPP1_Gp6-like"/>
</dbReference>
<proteinExistence type="predicted"/>
<dbReference type="Proteomes" id="UP000886822">
    <property type="component" value="Unassembled WGS sequence"/>
</dbReference>
<reference evidence="2" key="1">
    <citation type="journal article" date="2021" name="PeerJ">
        <title>Extensive microbial diversity within the chicken gut microbiome revealed by metagenomics and culture.</title>
        <authorList>
            <person name="Gilroy R."/>
            <person name="Ravi A."/>
            <person name="Getino M."/>
            <person name="Pursley I."/>
            <person name="Horton D.L."/>
            <person name="Alikhan N.F."/>
            <person name="Baker D."/>
            <person name="Gharbi K."/>
            <person name="Hall N."/>
            <person name="Watson M."/>
            <person name="Adriaenssens E.M."/>
            <person name="Foster-Nyarko E."/>
            <person name="Jarju S."/>
            <person name="Secka A."/>
            <person name="Antonio M."/>
            <person name="Oren A."/>
            <person name="Chaudhuri R.R."/>
            <person name="La Ragione R."/>
            <person name="Hildebrand F."/>
            <person name="Pallen M.J."/>
        </authorList>
    </citation>
    <scope>NUCLEOTIDE SEQUENCE</scope>
    <source>
        <strain evidence="2">CHK173-259</strain>
    </source>
</reference>
<gene>
    <name evidence="2" type="ORF">H9875_08460</name>
</gene>
<sequence length="479" mass="54443">MAFKIDATLLDNPNNPPLELLNNLLDLQSNRVQRLNHLRDYYLGKHEIMKRTMTNNPQAKDTHIMVNHAKYITDMIVGMMTGRPITYVTQDGDNISQLTDVLNHMDISAHDTEIEHDLSCYGVAYEMLYLTAVDSETTVEHIATLDPRNTFVVTDDSEDENVLFGVYVVPKFNLAGERNGSMISVYTQNKLIQYRTMRGDHLDQGNFAIGYPKITPQYWGQEPINEILNNKQEQGDYEQLISQIDAYNNLQSDRITDKDNFVDAILLGYGTEIAGNLSKNKMLDGLSPKTEGTSIEWLTKTLDESQQQTLSDSISNDIHEMSNVPNMNDRDFAGNVSGEAMKYKLFGLLNLVSSKEQYFKKGIRRRLKLLQNMMRIKAESVDINDVKVQFTLNIPINMSDVISNIKNADGIIPRLISYGWLPDDYDPKKLDALMKEQTAEQVKTQREAMGGEPQVPDTDNDEQEGFRDDQGNDGKPQHE</sequence>
<evidence type="ECO:0000256" key="1">
    <source>
        <dbReference type="SAM" id="MobiDB-lite"/>
    </source>
</evidence>
<organism evidence="2 3">
    <name type="scientific">Candidatus Levilactobacillus faecigallinarum</name>
    <dbReference type="NCBI Taxonomy" id="2838638"/>
    <lineage>
        <taxon>Bacteria</taxon>
        <taxon>Bacillati</taxon>
        <taxon>Bacillota</taxon>
        <taxon>Bacilli</taxon>
        <taxon>Lactobacillales</taxon>
        <taxon>Lactobacillaceae</taxon>
        <taxon>Levilactobacillus</taxon>
    </lineage>
</organism>
<dbReference type="NCBIfam" id="TIGR01538">
    <property type="entry name" value="portal_SPP1"/>
    <property type="match status" value="1"/>
</dbReference>
<comment type="caution">
    <text evidence="2">The sequence shown here is derived from an EMBL/GenBank/DDBJ whole genome shotgun (WGS) entry which is preliminary data.</text>
</comment>